<protein>
    <submittedName>
        <fullName evidence="2">Uncharacterized protein</fullName>
    </submittedName>
</protein>
<organism evidence="2">
    <name type="scientific">marine sediment metagenome</name>
    <dbReference type="NCBI Taxonomy" id="412755"/>
    <lineage>
        <taxon>unclassified sequences</taxon>
        <taxon>metagenomes</taxon>
        <taxon>ecological metagenomes</taxon>
    </lineage>
</organism>
<reference evidence="2" key="1">
    <citation type="journal article" date="2014" name="Front. Microbiol.">
        <title>High frequency of phylogenetically diverse reductive dehalogenase-homologous genes in deep subseafloor sedimentary metagenomes.</title>
        <authorList>
            <person name="Kawai M."/>
            <person name="Futagami T."/>
            <person name="Toyoda A."/>
            <person name="Takaki Y."/>
            <person name="Nishi S."/>
            <person name="Hori S."/>
            <person name="Arai W."/>
            <person name="Tsubouchi T."/>
            <person name="Morono Y."/>
            <person name="Uchiyama I."/>
            <person name="Ito T."/>
            <person name="Fujiyama A."/>
            <person name="Inagaki F."/>
            <person name="Takami H."/>
        </authorList>
    </citation>
    <scope>NUCLEOTIDE SEQUENCE</scope>
    <source>
        <strain evidence="2">Expedition CK06-06</strain>
    </source>
</reference>
<sequence length="190" mass="22196">MFSTKQWLVILLARETHPFHGEWVTVTTKELHQALRYHAGRIVTQRHIRRLLSQADQEEIIQRDIRPHAAAIFGHQAQTTKYRVIDLNKAFSFDPSDQEQQVRDAAQREPPDRKPSPPVKCPNPYYKPCDAYLENYSPFYDAITHAELGPKWPKRDPRNLDKVRRANSAHVEEKRKRDPEASQPQETVKA</sequence>
<dbReference type="EMBL" id="BARW01002340">
    <property type="protein sequence ID" value="GAI70478.1"/>
    <property type="molecule type" value="Genomic_DNA"/>
</dbReference>
<dbReference type="AlphaFoldDB" id="X1QQI1"/>
<proteinExistence type="predicted"/>
<evidence type="ECO:0000256" key="1">
    <source>
        <dbReference type="SAM" id="MobiDB-lite"/>
    </source>
</evidence>
<feature type="region of interest" description="Disordered" evidence="1">
    <location>
        <begin position="147"/>
        <end position="190"/>
    </location>
</feature>
<name>X1QQI1_9ZZZZ</name>
<accession>X1QQI1</accession>
<evidence type="ECO:0000313" key="2">
    <source>
        <dbReference type="EMBL" id="GAI70478.1"/>
    </source>
</evidence>
<gene>
    <name evidence="2" type="ORF">S12H4_06596</name>
</gene>
<feature type="compositionally biased region" description="Basic and acidic residues" evidence="1">
    <location>
        <begin position="100"/>
        <end position="115"/>
    </location>
</feature>
<feature type="compositionally biased region" description="Basic and acidic residues" evidence="1">
    <location>
        <begin position="153"/>
        <end position="180"/>
    </location>
</feature>
<comment type="caution">
    <text evidence="2">The sequence shown here is derived from an EMBL/GenBank/DDBJ whole genome shotgun (WGS) entry which is preliminary data.</text>
</comment>
<feature type="region of interest" description="Disordered" evidence="1">
    <location>
        <begin position="93"/>
        <end position="124"/>
    </location>
</feature>